<dbReference type="Pfam" id="PF13927">
    <property type="entry name" value="Ig_3"/>
    <property type="match status" value="3"/>
</dbReference>
<reference evidence="6" key="1">
    <citation type="submission" date="2021-02" db="EMBL/GenBank/DDBJ databases">
        <authorList>
            <person name="Nowell W R."/>
        </authorList>
    </citation>
    <scope>NUCLEOTIDE SEQUENCE</scope>
</reference>
<keyword evidence="3" id="KW-0472">Membrane</keyword>
<evidence type="ECO:0000313" key="6">
    <source>
        <dbReference type="EMBL" id="CAF3645915.1"/>
    </source>
</evidence>
<evidence type="ECO:0000256" key="1">
    <source>
        <dbReference type="ARBA" id="ARBA00022737"/>
    </source>
</evidence>
<dbReference type="Pfam" id="PF00041">
    <property type="entry name" value="fn3"/>
    <property type="match status" value="3"/>
</dbReference>
<name>A0A818R8L3_9BILA</name>
<gene>
    <name evidence="6" type="ORF">JBS370_LOCUS6073</name>
</gene>
<feature type="domain" description="Fibronectin type-III" evidence="5">
    <location>
        <begin position="496"/>
        <end position="590"/>
    </location>
</feature>
<proteinExistence type="predicted"/>
<feature type="compositionally biased region" description="Low complexity" evidence="2">
    <location>
        <begin position="1149"/>
        <end position="1159"/>
    </location>
</feature>
<dbReference type="InterPro" id="IPR003598">
    <property type="entry name" value="Ig_sub2"/>
</dbReference>
<dbReference type="PANTHER" id="PTHR13817">
    <property type="entry name" value="TITIN"/>
    <property type="match status" value="1"/>
</dbReference>
<dbReference type="SUPFAM" id="SSF48726">
    <property type="entry name" value="Immunoglobulin"/>
    <property type="match status" value="4"/>
</dbReference>
<feature type="compositionally biased region" description="Polar residues" evidence="2">
    <location>
        <begin position="951"/>
        <end position="976"/>
    </location>
</feature>
<feature type="region of interest" description="Disordered" evidence="2">
    <location>
        <begin position="1119"/>
        <end position="1174"/>
    </location>
</feature>
<dbReference type="PROSITE" id="PS50853">
    <property type="entry name" value="FN3"/>
    <property type="match status" value="2"/>
</dbReference>
<dbReference type="InterPro" id="IPR003961">
    <property type="entry name" value="FN3_dom"/>
</dbReference>
<evidence type="ECO:0000259" key="5">
    <source>
        <dbReference type="PROSITE" id="PS50853"/>
    </source>
</evidence>
<dbReference type="SMART" id="SM00060">
    <property type="entry name" value="FN3"/>
    <property type="match status" value="3"/>
</dbReference>
<comment type="caution">
    <text evidence="6">The sequence shown here is derived from an EMBL/GenBank/DDBJ whole genome shotgun (WGS) entry which is preliminary data.</text>
</comment>
<keyword evidence="3" id="KW-0812">Transmembrane</keyword>
<dbReference type="InterPro" id="IPR007110">
    <property type="entry name" value="Ig-like_dom"/>
</dbReference>
<dbReference type="Pfam" id="PF13895">
    <property type="entry name" value="Ig_2"/>
    <property type="match status" value="1"/>
</dbReference>
<keyword evidence="1" id="KW-0677">Repeat</keyword>
<dbReference type="SMART" id="SM00409">
    <property type="entry name" value="IG"/>
    <property type="match status" value="4"/>
</dbReference>
<evidence type="ECO:0000313" key="7">
    <source>
        <dbReference type="Proteomes" id="UP000663836"/>
    </source>
</evidence>
<dbReference type="CDD" id="cd00063">
    <property type="entry name" value="FN3"/>
    <property type="match status" value="3"/>
</dbReference>
<protein>
    <submittedName>
        <fullName evidence="6">Uncharacterized protein</fullName>
    </submittedName>
</protein>
<organism evidence="6 7">
    <name type="scientific">Rotaria sordida</name>
    <dbReference type="NCBI Taxonomy" id="392033"/>
    <lineage>
        <taxon>Eukaryota</taxon>
        <taxon>Metazoa</taxon>
        <taxon>Spiralia</taxon>
        <taxon>Gnathifera</taxon>
        <taxon>Rotifera</taxon>
        <taxon>Eurotatoria</taxon>
        <taxon>Bdelloidea</taxon>
        <taxon>Philodinida</taxon>
        <taxon>Philodinidae</taxon>
        <taxon>Rotaria</taxon>
    </lineage>
</organism>
<dbReference type="InterPro" id="IPR003599">
    <property type="entry name" value="Ig_sub"/>
</dbReference>
<evidence type="ECO:0000256" key="3">
    <source>
        <dbReference type="SAM" id="Phobius"/>
    </source>
</evidence>
<dbReference type="SUPFAM" id="SSF56672">
    <property type="entry name" value="DNA/RNA polymerases"/>
    <property type="match status" value="1"/>
</dbReference>
<keyword evidence="3" id="KW-1133">Transmembrane helix</keyword>
<feature type="domain" description="Fibronectin type-III" evidence="5">
    <location>
        <begin position="692"/>
        <end position="787"/>
    </location>
</feature>
<dbReference type="InterPro" id="IPR043502">
    <property type="entry name" value="DNA/RNA_pol_sf"/>
</dbReference>
<dbReference type="InterPro" id="IPR050964">
    <property type="entry name" value="Striated_Muscle_Regulatory"/>
</dbReference>
<feature type="compositionally biased region" description="Polar residues" evidence="2">
    <location>
        <begin position="1160"/>
        <end position="1173"/>
    </location>
</feature>
<dbReference type="AlphaFoldDB" id="A0A818R8L3"/>
<feature type="domain" description="Ig-like" evidence="4">
    <location>
        <begin position="381"/>
        <end position="469"/>
    </location>
</feature>
<sequence>MYILELCQCKNHPPILIEQPQDMIAELDKPMAIHCRTESSSLDDLHIDWYKDGRLVTTDPNARIITEFMALHIINTMPQDAGIYYCIAKNSYGQIQSRKARIQFLKLDKEFLISPISTSASIGERIRLRCQPPNGSPIPIVYWTKDGKNLSIPLDNYDLILSSIEKSDFGSYRCIASNGLIRQSSIAYLTEFHRPNITIQPSLSRIDLHRGQSIDLQCHIDNEQYNIEWYFNNNNQIIQNNHIHISSIEFNQSGIYTCIGRLEKYKFTKEILLAVYDNNNILNNEEIFFSQSILKVFLGRSAFIDCQLPYKKENKISWMIVNHTNLDNIKFDYEDKYQYRLKINRIKDFYHNILFKCYYQNKNIHNQGLIKLNVEHTQLPPIISYIPNNQTVSIGVEVIFSCQSNNDVNIQWWFIPYNRPYKIIKINNNNNNQKYRIETNHDLIIQHVEKNDAGLYKCVATNNNYDETTWIGHLHVEDTRSNVIFHSVERKDLPQAPSQPIAIDVNSNSIELVWNIQTTDILDYLIEYYDINSDENNLEWKRILTKTKNSRQIINNLKSDTIYQFMIRARNSYGYGPPSILSELIETKINQQSNNEFIYLYDPINIQETSVTIKWNILQKNSLIDQILIYIINKKEKNERIEAITNSITTYTINNLRSNTDYSIYLVPMFDIIGHSSNKISFRTSESIPLSSPINVIVQLISTTTLSIRWNPPLENETNGQIIAYKVNCLGTNETNSIRLTNISSDAKGLYIKNLIENMEYCISIAARTRIGYGPYSQPICVITNAKFLQLNQNQLKYRLREAISQPWFLPVIILSSIIFTCACVYILWLCFHYITQQRRHRIKFNSSSSSSNQSVELPVHKTLSNGKRYDLIKDISTPLPSSSTALWMNSIPNGIRLQCCTTTTTASASSNSEHYSMNIHKNPINGLLHECRQQQQQQLNPYATTGIFQQSTSSASPNYSETVHSQPSSHHLISDQQQQQQQQITSLVSPTVQYQPPWLDHHPSSTLQYHSQSRTSFNQYHCIHCTSQSHPQTPSSIRPTIQSSVSHHQNNNLLIKTSNVNMNEIINKTIMDKNLQQTTMNSSPLVKHQSNYVPQVQSSNPTMINSLGEETMTTSWTSSMDDNNHENISSSSIDKYKHEKSIHKQNRSSSEGSIFSDSDVQQQDETNGSTLINFERGPSFLIPNVKRNGNRSVNSMEKCTSSKQEEMYKIIQELLHFGLIRPSDSPYAAPALLDNHPLPNMEQAMQLLGGSHKFFSKLYMNIVFWQIPIKEEDKF</sequence>
<dbReference type="PROSITE" id="PS50835">
    <property type="entry name" value="IG_LIKE"/>
    <property type="match status" value="4"/>
</dbReference>
<evidence type="ECO:0000256" key="2">
    <source>
        <dbReference type="SAM" id="MobiDB-lite"/>
    </source>
</evidence>
<dbReference type="SUPFAM" id="SSF49265">
    <property type="entry name" value="Fibronectin type III"/>
    <property type="match status" value="2"/>
</dbReference>
<dbReference type="PANTHER" id="PTHR13817:SF172">
    <property type="entry name" value="IG-LIKE DOMAIN-CONTAINING PROTEIN"/>
    <property type="match status" value="1"/>
</dbReference>
<feature type="domain" description="Ig-like" evidence="4">
    <location>
        <begin position="195"/>
        <end position="258"/>
    </location>
</feature>
<feature type="non-terminal residue" evidence="6">
    <location>
        <position position="1276"/>
    </location>
</feature>
<feature type="domain" description="Ig-like" evidence="4">
    <location>
        <begin position="14"/>
        <end position="103"/>
    </location>
</feature>
<dbReference type="InterPro" id="IPR036179">
    <property type="entry name" value="Ig-like_dom_sf"/>
</dbReference>
<dbReference type="InterPro" id="IPR036116">
    <property type="entry name" value="FN3_sf"/>
</dbReference>
<dbReference type="SMART" id="SM00408">
    <property type="entry name" value="IGc2"/>
    <property type="match status" value="4"/>
</dbReference>
<dbReference type="Proteomes" id="UP000663836">
    <property type="component" value="Unassembled WGS sequence"/>
</dbReference>
<evidence type="ECO:0000259" key="4">
    <source>
        <dbReference type="PROSITE" id="PS50835"/>
    </source>
</evidence>
<dbReference type="EMBL" id="CAJOBD010000326">
    <property type="protein sequence ID" value="CAF3645915.1"/>
    <property type="molecule type" value="Genomic_DNA"/>
</dbReference>
<dbReference type="InterPro" id="IPR013783">
    <property type="entry name" value="Ig-like_fold"/>
</dbReference>
<dbReference type="Gene3D" id="2.60.40.10">
    <property type="entry name" value="Immunoglobulins"/>
    <property type="match status" value="7"/>
</dbReference>
<feature type="transmembrane region" description="Helical" evidence="3">
    <location>
        <begin position="808"/>
        <end position="835"/>
    </location>
</feature>
<feature type="region of interest" description="Disordered" evidence="2">
    <location>
        <begin position="951"/>
        <end position="984"/>
    </location>
</feature>
<accession>A0A818R8L3</accession>
<feature type="domain" description="Ig-like" evidence="4">
    <location>
        <begin position="109"/>
        <end position="187"/>
    </location>
</feature>